<evidence type="ECO:0000313" key="1">
    <source>
        <dbReference type="EMBL" id="KAL0492646.1"/>
    </source>
</evidence>
<dbReference type="EMBL" id="JBAMZK010000037">
    <property type="protein sequence ID" value="KAL0492646.1"/>
    <property type="molecule type" value="Genomic_DNA"/>
</dbReference>
<reference evidence="1 2" key="1">
    <citation type="submission" date="2024-02" db="EMBL/GenBank/DDBJ databases">
        <title>FIRST GENOME SEQUENCES OF Leishmania (Viannia) shawi, Leishmania (Viannia) lindenbergi AND Leishmania (Viannia) utingensis.</title>
        <authorList>
            <person name="Resadore F."/>
            <person name="Custodio M.G.F."/>
            <person name="Boite M.C."/>
            <person name="Cupolillo E."/>
            <person name="Ferreira G.E.M."/>
        </authorList>
    </citation>
    <scope>NUCLEOTIDE SEQUENCE [LARGE SCALE GENOMIC DNA]</scope>
    <source>
        <strain evidence="1 2">MHOM/BR/1966/M15733</strain>
    </source>
</reference>
<sequence>MQGTWRTTTRSQMRNLQRRLVMFASVTDLPLSEHSAVLLLQAMEASMQRKPTYARRIVNTLQRLGECHHGLTLMDAALGASGALPPLKQAKPLSGSDVLSVCAAAARVEGGASMEQGPAPNSHGAPSACPAAELPCVVTPRPKAAEPGHSSPMCSA</sequence>
<comment type="caution">
    <text evidence="1">The sequence shown here is derived from an EMBL/GenBank/DDBJ whole genome shotgun (WGS) entry which is preliminary data.</text>
</comment>
<organism evidence="1 2">
    <name type="scientific">Leishmania lindenbergi</name>
    <dbReference type="NCBI Taxonomy" id="651832"/>
    <lineage>
        <taxon>Eukaryota</taxon>
        <taxon>Discoba</taxon>
        <taxon>Euglenozoa</taxon>
        <taxon>Kinetoplastea</taxon>
        <taxon>Metakinetoplastina</taxon>
        <taxon>Trypanosomatida</taxon>
        <taxon>Trypanosomatidae</taxon>
        <taxon>Leishmaniinae</taxon>
        <taxon>Leishmania</taxon>
    </lineage>
</organism>
<name>A0AAW2ZTZ9_9TRYP</name>
<dbReference type="AlphaFoldDB" id="A0AAW2ZTZ9"/>
<accession>A0AAW2ZTZ9</accession>
<protein>
    <submittedName>
        <fullName evidence="1">Uncharacterized protein</fullName>
    </submittedName>
</protein>
<gene>
    <name evidence="1" type="ORF">Q4I31_008345</name>
</gene>
<evidence type="ECO:0000313" key="2">
    <source>
        <dbReference type="Proteomes" id="UP001500131"/>
    </source>
</evidence>
<proteinExistence type="predicted"/>
<keyword evidence="2" id="KW-1185">Reference proteome</keyword>
<dbReference type="Proteomes" id="UP001500131">
    <property type="component" value="Unassembled WGS sequence"/>
</dbReference>